<reference evidence="2 3" key="1">
    <citation type="submission" date="2015-11" db="EMBL/GenBank/DDBJ databases">
        <title>Genomic Taxonomy of the Vibrionaceae.</title>
        <authorList>
            <person name="Gomez-Gil B."/>
            <person name="Enciso-Ibarra J."/>
        </authorList>
    </citation>
    <scope>NUCLEOTIDE SEQUENCE [LARGE SCALE GENOMIC DNA]</scope>
    <source>
        <strain evidence="2 3">CAIM 912</strain>
    </source>
</reference>
<dbReference type="Proteomes" id="UP000070529">
    <property type="component" value="Unassembled WGS sequence"/>
</dbReference>
<dbReference type="EMBL" id="LNTY01000006">
    <property type="protein sequence ID" value="KXF83449.1"/>
    <property type="molecule type" value="Genomic_DNA"/>
</dbReference>
<dbReference type="GO" id="GO:0008930">
    <property type="term" value="F:methylthioadenosine nucleosidase activity"/>
    <property type="evidence" value="ECO:0007669"/>
    <property type="project" value="TreeGrafter"/>
</dbReference>
<dbReference type="Pfam" id="PF01048">
    <property type="entry name" value="PNP_UDP_1"/>
    <property type="match status" value="1"/>
</dbReference>
<dbReference type="GO" id="GO:0008782">
    <property type="term" value="F:adenosylhomocysteine nucleosidase activity"/>
    <property type="evidence" value="ECO:0007669"/>
    <property type="project" value="TreeGrafter"/>
</dbReference>
<organism evidence="2 3">
    <name type="scientific">Enterovibrio coralii</name>
    <dbReference type="NCBI Taxonomy" id="294935"/>
    <lineage>
        <taxon>Bacteria</taxon>
        <taxon>Pseudomonadati</taxon>
        <taxon>Pseudomonadota</taxon>
        <taxon>Gammaproteobacteria</taxon>
        <taxon>Vibrionales</taxon>
        <taxon>Vibrionaceae</taxon>
        <taxon>Enterovibrio</taxon>
    </lineage>
</organism>
<dbReference type="AlphaFoldDB" id="A0A135IDD4"/>
<accession>A0A135IDD4</accession>
<dbReference type="CDD" id="cd09008">
    <property type="entry name" value="MTAN"/>
    <property type="match status" value="1"/>
</dbReference>
<keyword evidence="3" id="KW-1185">Reference proteome</keyword>
<proteinExistence type="predicted"/>
<evidence type="ECO:0000313" key="2">
    <source>
        <dbReference type="EMBL" id="KXF83449.1"/>
    </source>
</evidence>
<dbReference type="InterPro" id="IPR035994">
    <property type="entry name" value="Nucleoside_phosphorylase_sf"/>
</dbReference>
<dbReference type="PANTHER" id="PTHR46832:SF1">
    <property type="entry name" value="5'-METHYLTHIOADENOSINE_S-ADENOSYLHOMOCYSTEINE NUCLEOSIDASE"/>
    <property type="match status" value="1"/>
</dbReference>
<dbReference type="GO" id="GO:0005829">
    <property type="term" value="C:cytosol"/>
    <property type="evidence" value="ECO:0007669"/>
    <property type="project" value="TreeGrafter"/>
</dbReference>
<dbReference type="PANTHER" id="PTHR46832">
    <property type="entry name" value="5'-METHYLTHIOADENOSINE/S-ADENOSYLHOMOCYSTEINE NUCLEOSIDASE"/>
    <property type="match status" value="1"/>
</dbReference>
<name>A0A135IDD4_9GAMM</name>
<dbReference type="GO" id="GO:0019284">
    <property type="term" value="P:L-methionine salvage from S-adenosylmethionine"/>
    <property type="evidence" value="ECO:0007669"/>
    <property type="project" value="TreeGrafter"/>
</dbReference>
<evidence type="ECO:0000313" key="3">
    <source>
        <dbReference type="Proteomes" id="UP000070529"/>
    </source>
</evidence>
<feature type="domain" description="Nucleoside phosphorylase" evidence="1">
    <location>
        <begin position="18"/>
        <end position="260"/>
    </location>
</feature>
<dbReference type="SUPFAM" id="SSF53167">
    <property type="entry name" value="Purine and uridine phosphorylases"/>
    <property type="match status" value="1"/>
</dbReference>
<dbReference type="InterPro" id="IPR000845">
    <property type="entry name" value="Nucleoside_phosphorylase_d"/>
</dbReference>
<gene>
    <name evidence="2" type="ORF">ATN88_05095</name>
</gene>
<evidence type="ECO:0000259" key="1">
    <source>
        <dbReference type="Pfam" id="PF01048"/>
    </source>
</evidence>
<dbReference type="GO" id="GO:0009116">
    <property type="term" value="P:nucleoside metabolic process"/>
    <property type="evidence" value="ECO:0007669"/>
    <property type="project" value="InterPro"/>
</dbReference>
<comment type="caution">
    <text evidence="2">The sequence shown here is derived from an EMBL/GenBank/DDBJ whole genome shotgun (WGS) entry which is preliminary data.</text>
</comment>
<dbReference type="STRING" id="294935.ATN88_05095"/>
<sequence>MASLSLLLSTSAIAAQQPILIQGAMDMETNVLINALENAKETHRGGWTFWEGDIKGHPVVISRTEIGLANAAASTTLGIELFNPKAIINQGTSGGHDPELYRGDIVVGARSFNMGAYKVEYTEKGQGIHPEKWQNFDVVMRLRKNGELVEHSHFDADDALLAHTLSYSNAYKHGKVVSGVIGTADEWNREVDRINWFHETLGTSVEEMETSAAALVAEAYDVPFVSIRVLSNTDQHNQDFDPATAKHCQEFVLDVVDGLIKK</sequence>
<dbReference type="Gene3D" id="3.40.50.1580">
    <property type="entry name" value="Nucleoside phosphorylase domain"/>
    <property type="match status" value="1"/>
</dbReference>
<protein>
    <submittedName>
        <fullName evidence="2">5'-methylthioadenosine nucleosidase</fullName>
    </submittedName>
</protein>